<evidence type="ECO:0000313" key="3">
    <source>
        <dbReference type="Proteomes" id="UP000721844"/>
    </source>
</evidence>
<evidence type="ECO:0000256" key="1">
    <source>
        <dbReference type="SAM" id="Phobius"/>
    </source>
</evidence>
<keyword evidence="1" id="KW-0812">Transmembrane</keyword>
<dbReference type="AlphaFoldDB" id="A0A963Z515"/>
<dbReference type="Proteomes" id="UP000721844">
    <property type="component" value="Unassembled WGS sequence"/>
</dbReference>
<sequence>MDSTGPITPAPSEGVGPKDWVAEFRRQTEEVRSAAAEWAVRWNEPEGRFISAMLGALEIVGKLTASVHGAFEQTSREGRIAAEADLLRAKEIHRAAQLALTQIRNVELAAKAEHEAVTLQMIDRTMPLFTERLERVLVIREQRWNKDVARRRYATAGAVVLAIFLGGYGLSRWQTHDTVSRMEACQLHPLQAAGHLYCQIDGQ</sequence>
<keyword evidence="3" id="KW-1185">Reference proteome</keyword>
<accession>A0A963Z515</accession>
<organism evidence="2 3">
    <name type="scientific">Acidisoma cellulosilyticum</name>
    <dbReference type="NCBI Taxonomy" id="2802395"/>
    <lineage>
        <taxon>Bacteria</taxon>
        <taxon>Pseudomonadati</taxon>
        <taxon>Pseudomonadota</taxon>
        <taxon>Alphaproteobacteria</taxon>
        <taxon>Acetobacterales</taxon>
        <taxon>Acidocellaceae</taxon>
        <taxon>Acidisoma</taxon>
    </lineage>
</organism>
<comment type="caution">
    <text evidence="2">The sequence shown here is derived from an EMBL/GenBank/DDBJ whole genome shotgun (WGS) entry which is preliminary data.</text>
</comment>
<evidence type="ECO:0000313" key="2">
    <source>
        <dbReference type="EMBL" id="MCB8882883.1"/>
    </source>
</evidence>
<dbReference type="EMBL" id="JAESVA010000010">
    <property type="protein sequence ID" value="MCB8882883.1"/>
    <property type="molecule type" value="Genomic_DNA"/>
</dbReference>
<gene>
    <name evidence="2" type="ORF">ACELLULO517_21735</name>
</gene>
<name>A0A963Z515_9PROT</name>
<feature type="transmembrane region" description="Helical" evidence="1">
    <location>
        <begin position="153"/>
        <end position="171"/>
    </location>
</feature>
<keyword evidence="1" id="KW-1133">Transmembrane helix</keyword>
<reference evidence="2 3" key="1">
    <citation type="journal article" date="2021" name="Microorganisms">
        <title>Acidisoma silvae sp. nov. and Acidisomacellulosilytica sp. nov., Two Acidophilic Bacteria Isolated from Decaying Wood, Hydrolyzing Cellulose and Producing Poly-3-hydroxybutyrate.</title>
        <authorList>
            <person name="Mieszkin S."/>
            <person name="Pouder E."/>
            <person name="Uroz S."/>
            <person name="Simon-Colin C."/>
            <person name="Alain K."/>
        </authorList>
    </citation>
    <scope>NUCLEOTIDE SEQUENCE [LARGE SCALE GENOMIC DNA]</scope>
    <source>
        <strain evidence="2 3">HW T5.17</strain>
    </source>
</reference>
<dbReference type="RefSeq" id="WP_227309541.1">
    <property type="nucleotide sequence ID" value="NZ_JAESVA010000010.1"/>
</dbReference>
<proteinExistence type="predicted"/>
<protein>
    <submittedName>
        <fullName evidence="2">Uncharacterized protein</fullName>
    </submittedName>
</protein>
<keyword evidence="1" id="KW-0472">Membrane</keyword>